<dbReference type="Proteomes" id="UP001216253">
    <property type="component" value="Unassembled WGS sequence"/>
</dbReference>
<organism evidence="1 2">
    <name type="scientific">Novosphingobium album</name>
    <name type="common">ex Liu et al. 2023</name>
    <dbReference type="NCBI Taxonomy" id="3031130"/>
    <lineage>
        <taxon>Bacteria</taxon>
        <taxon>Pseudomonadati</taxon>
        <taxon>Pseudomonadota</taxon>
        <taxon>Alphaproteobacteria</taxon>
        <taxon>Sphingomonadales</taxon>
        <taxon>Sphingomonadaceae</taxon>
        <taxon>Novosphingobium</taxon>
    </lineage>
</organism>
<protein>
    <submittedName>
        <fullName evidence="1">Uncharacterized protein</fullName>
    </submittedName>
</protein>
<keyword evidence="2" id="KW-1185">Reference proteome</keyword>
<accession>A0ABT5WN98</accession>
<proteinExistence type="predicted"/>
<name>A0ABT5WN98_9SPHN</name>
<dbReference type="EMBL" id="JARESE010000015">
    <property type="protein sequence ID" value="MDE8651344.1"/>
    <property type="molecule type" value="Genomic_DNA"/>
</dbReference>
<gene>
    <name evidence="1" type="ORF">PYV00_06370</name>
</gene>
<reference evidence="1 2" key="1">
    <citation type="submission" date="2023-03" db="EMBL/GenBank/DDBJ databases">
        <title>NovoSphingobium album sp. nov. isolated from polycyclic aromatic hydrocarbons- and heavy-metal polluted soil.</title>
        <authorList>
            <person name="Liu Z."/>
            <person name="Wang K."/>
        </authorList>
    </citation>
    <scope>NUCLEOTIDE SEQUENCE [LARGE SCALE GENOMIC DNA]</scope>
    <source>
        <strain evidence="1 2">H3SJ31-1</strain>
    </source>
</reference>
<sequence>MADRFHDGMTRGEWRRRLHDVAMACAGSRPGEQAERLREIRALIAYVPGDTLIDGLATYSAARLEMLIEARAYETAALSLIDDAGYMMSRGSDGHFLVSVVLPGQTSERMAGGPTLALAMVGALAMALIELAGGKAAVLPHTMQHAALLH</sequence>
<evidence type="ECO:0000313" key="2">
    <source>
        <dbReference type="Proteomes" id="UP001216253"/>
    </source>
</evidence>
<evidence type="ECO:0000313" key="1">
    <source>
        <dbReference type="EMBL" id="MDE8651344.1"/>
    </source>
</evidence>
<comment type="caution">
    <text evidence="1">The sequence shown here is derived from an EMBL/GenBank/DDBJ whole genome shotgun (WGS) entry which is preliminary data.</text>
</comment>
<dbReference type="RefSeq" id="WP_275227442.1">
    <property type="nucleotide sequence ID" value="NZ_JARESE010000015.1"/>
</dbReference>